<dbReference type="AlphaFoldDB" id="A0A3S4QPF5"/>
<dbReference type="OrthoDB" id="6995709at2"/>
<sequence>MSSSNVDPAVVLDFKRHFLCRRGRELDERYECRVAGIEGGGASIEFEFEGIDVDADVAADIAFCLSEALAITEQTDVESATAALRYEGTLKRKYRLSRGAWQFTATGVLHIENASPELVEGTHGAGTLVAVRTIEEGGFELELEEMGYSFSAQDALWLQEKLLEVSQQLPKQHPRVRLLEAGYSAWKP</sequence>
<evidence type="ECO:0000313" key="2">
    <source>
        <dbReference type="Proteomes" id="UP000281909"/>
    </source>
</evidence>
<accession>A0A3S4QPF5</accession>
<dbReference type="Proteomes" id="UP000281909">
    <property type="component" value="Chromosome"/>
</dbReference>
<evidence type="ECO:0000313" key="1">
    <source>
        <dbReference type="EMBL" id="VEF11882.1"/>
    </source>
</evidence>
<proteinExistence type="predicted"/>
<name>A0A3S4QPF5_PSEFL</name>
<dbReference type="RefSeq" id="WP_126364773.1">
    <property type="nucleotide sequence ID" value="NZ_LR134318.1"/>
</dbReference>
<organism evidence="1 2">
    <name type="scientific">Pseudomonas fluorescens</name>
    <dbReference type="NCBI Taxonomy" id="294"/>
    <lineage>
        <taxon>Bacteria</taxon>
        <taxon>Pseudomonadati</taxon>
        <taxon>Pseudomonadota</taxon>
        <taxon>Gammaproteobacteria</taxon>
        <taxon>Pseudomonadales</taxon>
        <taxon>Pseudomonadaceae</taxon>
        <taxon>Pseudomonas</taxon>
    </lineage>
</organism>
<reference evidence="1 2" key="1">
    <citation type="submission" date="2018-12" db="EMBL/GenBank/DDBJ databases">
        <authorList>
            <consortium name="Pathogen Informatics"/>
        </authorList>
    </citation>
    <scope>NUCLEOTIDE SEQUENCE [LARGE SCALE GENOMIC DNA]</scope>
    <source>
        <strain evidence="1 2">NCTC9428</strain>
    </source>
</reference>
<gene>
    <name evidence="1" type="ORF">NCTC9428_03509</name>
</gene>
<protein>
    <submittedName>
        <fullName evidence="1">Uncharacterized protein</fullName>
    </submittedName>
</protein>
<dbReference type="EMBL" id="LR134318">
    <property type="protein sequence ID" value="VEF11882.1"/>
    <property type="molecule type" value="Genomic_DNA"/>
</dbReference>